<evidence type="ECO:0000256" key="1">
    <source>
        <dbReference type="SAM" id="MobiDB-lite"/>
    </source>
</evidence>
<evidence type="ECO:0000313" key="2">
    <source>
        <dbReference type="EMBL" id="MPC93479.1"/>
    </source>
</evidence>
<reference evidence="2 3" key="1">
    <citation type="submission" date="2019-05" db="EMBL/GenBank/DDBJ databases">
        <title>Another draft genome of Portunus trituberculatus and its Hox gene families provides insights of decapod evolution.</title>
        <authorList>
            <person name="Jeong J.-H."/>
            <person name="Song I."/>
            <person name="Kim S."/>
            <person name="Choi T."/>
            <person name="Kim D."/>
            <person name="Ryu S."/>
            <person name="Kim W."/>
        </authorList>
    </citation>
    <scope>NUCLEOTIDE SEQUENCE [LARGE SCALE GENOMIC DNA]</scope>
    <source>
        <tissue evidence="2">Muscle</tissue>
    </source>
</reference>
<organism evidence="2 3">
    <name type="scientific">Portunus trituberculatus</name>
    <name type="common">Swimming crab</name>
    <name type="synonym">Neptunus trituberculatus</name>
    <dbReference type="NCBI Taxonomy" id="210409"/>
    <lineage>
        <taxon>Eukaryota</taxon>
        <taxon>Metazoa</taxon>
        <taxon>Ecdysozoa</taxon>
        <taxon>Arthropoda</taxon>
        <taxon>Crustacea</taxon>
        <taxon>Multicrustacea</taxon>
        <taxon>Malacostraca</taxon>
        <taxon>Eumalacostraca</taxon>
        <taxon>Eucarida</taxon>
        <taxon>Decapoda</taxon>
        <taxon>Pleocyemata</taxon>
        <taxon>Brachyura</taxon>
        <taxon>Eubrachyura</taxon>
        <taxon>Portunoidea</taxon>
        <taxon>Portunidae</taxon>
        <taxon>Portuninae</taxon>
        <taxon>Portunus</taxon>
    </lineage>
</organism>
<accession>A0A5B7JF44</accession>
<comment type="caution">
    <text evidence="2">The sequence shown here is derived from an EMBL/GenBank/DDBJ whole genome shotgun (WGS) entry which is preliminary data.</text>
</comment>
<dbReference type="EMBL" id="VSRR010094995">
    <property type="protein sequence ID" value="MPC93479.1"/>
    <property type="molecule type" value="Genomic_DNA"/>
</dbReference>
<gene>
    <name evidence="2" type="ORF">E2C01_088607</name>
</gene>
<name>A0A5B7JF44_PORTR</name>
<dbReference type="Proteomes" id="UP000324222">
    <property type="component" value="Unassembled WGS sequence"/>
</dbReference>
<dbReference type="AlphaFoldDB" id="A0A5B7JF44"/>
<feature type="region of interest" description="Disordered" evidence="1">
    <location>
        <begin position="1"/>
        <end position="49"/>
    </location>
</feature>
<proteinExistence type="predicted"/>
<evidence type="ECO:0000313" key="3">
    <source>
        <dbReference type="Proteomes" id="UP000324222"/>
    </source>
</evidence>
<sequence length="86" mass="9357">MGRGGEGRQPHACRTAAPPDTTQGTHGAAHRGTPSVALPPPAPPQHHHIITPPLYQHTLHRHSAYTWFHTQTLPNPHNSTFPSLCI</sequence>
<protein>
    <submittedName>
        <fullName evidence="2">Uncharacterized protein</fullName>
    </submittedName>
</protein>
<keyword evidence="3" id="KW-1185">Reference proteome</keyword>